<protein>
    <submittedName>
        <fullName evidence="6">ModE molybdate transport repressor domain-containing protein</fullName>
    </submittedName>
</protein>
<comment type="similarity">
    <text evidence="1">Belongs to the LysR transcriptional regulatory family.</text>
</comment>
<dbReference type="Gene3D" id="1.10.10.10">
    <property type="entry name" value="Winged helix-like DNA-binding domain superfamily/Winged helix DNA-binding domain"/>
    <property type="match status" value="1"/>
</dbReference>
<evidence type="ECO:0000256" key="2">
    <source>
        <dbReference type="ARBA" id="ARBA00023015"/>
    </source>
</evidence>
<dbReference type="Pfam" id="PF03466">
    <property type="entry name" value="LysR_substrate"/>
    <property type="match status" value="1"/>
</dbReference>
<evidence type="ECO:0000256" key="3">
    <source>
        <dbReference type="ARBA" id="ARBA00023125"/>
    </source>
</evidence>
<sequence length="323" mass="33532">MTEDRRLSPRMPDLAALELLAAVARTGSLGAAGREFGMTQQAASARVRSMEAQTGVVLVRRSPRGSTLTEHGALVAEWGTAVLAAAHRVDTGLAGIRGESRDHLTVVASQTIAEQLLPRWLVSSRAAAVDAGLTPPEVTLTASNSDGAVDAVRGGRADLGFVEAPDVPSDVRDRVVAHDELVVVVAPTHPWAAPETTVDAATLARTPLITREAGSGTRLFLDAALRTVNGPDRTPVAPAAEMPTASGVRAAAAAGTGPAVISRLAVEDDLAMGRLVCVRTAGLDLHRPLRAIWLGGATPPAGPARDLVEHIGHSTHTIRRTGR</sequence>
<dbReference type="PANTHER" id="PTHR30126:SF39">
    <property type="entry name" value="HTH-TYPE TRANSCRIPTIONAL REGULATOR CYSL"/>
    <property type="match status" value="1"/>
</dbReference>
<dbReference type="InterPro" id="IPR036388">
    <property type="entry name" value="WH-like_DNA-bd_sf"/>
</dbReference>
<gene>
    <name evidence="6" type="ORF">LX12_003451</name>
</gene>
<dbReference type="PROSITE" id="PS50931">
    <property type="entry name" value="HTH_LYSR"/>
    <property type="match status" value="1"/>
</dbReference>
<evidence type="ECO:0000256" key="1">
    <source>
        <dbReference type="ARBA" id="ARBA00009437"/>
    </source>
</evidence>
<keyword evidence="7" id="KW-1185">Reference proteome</keyword>
<reference evidence="6 7" key="1">
    <citation type="submission" date="2022-06" db="EMBL/GenBank/DDBJ databases">
        <title>Genomic Encyclopedia of Archaeal and Bacterial Type Strains, Phase II (KMG-II): from individual species to whole genera.</title>
        <authorList>
            <person name="Goeker M."/>
        </authorList>
    </citation>
    <scope>NUCLEOTIDE SEQUENCE [LARGE SCALE GENOMIC DNA]</scope>
    <source>
        <strain evidence="6 7">DSM 45037</strain>
    </source>
</reference>
<dbReference type="InterPro" id="IPR000847">
    <property type="entry name" value="LysR_HTH_N"/>
</dbReference>
<feature type="domain" description="HTH lysR-type" evidence="5">
    <location>
        <begin position="12"/>
        <end position="69"/>
    </location>
</feature>
<evidence type="ECO:0000313" key="7">
    <source>
        <dbReference type="Proteomes" id="UP001205740"/>
    </source>
</evidence>
<keyword evidence="3" id="KW-0238">DNA-binding</keyword>
<organism evidence="6 7">
    <name type="scientific">Williamsia serinedens</name>
    <dbReference type="NCBI Taxonomy" id="391736"/>
    <lineage>
        <taxon>Bacteria</taxon>
        <taxon>Bacillati</taxon>
        <taxon>Actinomycetota</taxon>
        <taxon>Actinomycetes</taxon>
        <taxon>Mycobacteriales</taxon>
        <taxon>Nocardiaceae</taxon>
        <taxon>Williamsia</taxon>
    </lineage>
</organism>
<dbReference type="PANTHER" id="PTHR30126">
    <property type="entry name" value="HTH-TYPE TRANSCRIPTIONAL REGULATOR"/>
    <property type="match status" value="1"/>
</dbReference>
<evidence type="ECO:0000259" key="5">
    <source>
        <dbReference type="PROSITE" id="PS50931"/>
    </source>
</evidence>
<dbReference type="InterPro" id="IPR005119">
    <property type="entry name" value="LysR_subst-bd"/>
</dbReference>
<proteinExistence type="inferred from homology"/>
<dbReference type="EMBL" id="JAMTCG010000006">
    <property type="protein sequence ID" value="MCP2162247.1"/>
    <property type="molecule type" value="Genomic_DNA"/>
</dbReference>
<dbReference type="SUPFAM" id="SSF53850">
    <property type="entry name" value="Periplasmic binding protein-like II"/>
    <property type="match status" value="1"/>
</dbReference>
<comment type="caution">
    <text evidence="6">The sequence shown here is derived from an EMBL/GenBank/DDBJ whole genome shotgun (WGS) entry which is preliminary data.</text>
</comment>
<name>A0ABT1H8K6_9NOCA</name>
<keyword evidence="4" id="KW-0804">Transcription</keyword>
<evidence type="ECO:0000256" key="4">
    <source>
        <dbReference type="ARBA" id="ARBA00023163"/>
    </source>
</evidence>
<dbReference type="InterPro" id="IPR036390">
    <property type="entry name" value="WH_DNA-bd_sf"/>
</dbReference>
<dbReference type="SUPFAM" id="SSF46785">
    <property type="entry name" value="Winged helix' DNA-binding domain"/>
    <property type="match status" value="1"/>
</dbReference>
<accession>A0ABT1H8K6</accession>
<dbReference type="Proteomes" id="UP001205740">
    <property type="component" value="Unassembled WGS sequence"/>
</dbReference>
<dbReference type="Gene3D" id="3.40.190.10">
    <property type="entry name" value="Periplasmic binding protein-like II"/>
    <property type="match status" value="2"/>
</dbReference>
<dbReference type="Pfam" id="PF00126">
    <property type="entry name" value="HTH_1"/>
    <property type="match status" value="1"/>
</dbReference>
<keyword evidence="2" id="KW-0805">Transcription regulation</keyword>
<evidence type="ECO:0000313" key="6">
    <source>
        <dbReference type="EMBL" id="MCP2162247.1"/>
    </source>
</evidence>